<protein>
    <submittedName>
        <fullName evidence="1">Adenosylcobinamide hydrolase</fullName>
        <ecNumber evidence="1">3.5.1.90</ecNumber>
    </submittedName>
</protein>
<dbReference type="PANTHER" id="PTHR35336:SF5">
    <property type="entry name" value="ADENOSYLCOBINAMIDE AMIDOHYDROLASE"/>
    <property type="match status" value="1"/>
</dbReference>
<reference evidence="1 2" key="1">
    <citation type="submission" date="2021-02" db="EMBL/GenBank/DDBJ databases">
        <authorList>
            <person name="Han P."/>
        </authorList>
    </citation>
    <scope>NUCLEOTIDE SEQUENCE [LARGE SCALE GENOMIC DNA]</scope>
    <source>
        <strain evidence="1">Candidatus Nitrospira sp. ZN2</strain>
    </source>
</reference>
<keyword evidence="2" id="KW-1185">Reference proteome</keyword>
<sequence length="243" mass="25668">MSGRPPDRLATTSRVTRDTLIVDLGSRMRVLSSAPRGGGLRTTRYILNHQVASNPSSNVEGRPWEHPSRYLRRLAGLLGVEADCVGLMTAVPMTQVVSCLEERDGLWVECFATVGVTNAVRAGERPSHRDGHARQGKAGTINLIIVTNACLAAPALVGVVQVATEAKTGVLRDHAVPSWTGSPGATGTGTDAVVAACALRGHGPWHSYAGTHTDLGSMIGLVVRDCVAEGLARAAQWTATHRR</sequence>
<dbReference type="PANTHER" id="PTHR35336">
    <property type="entry name" value="ADENOSYLCOBINAMIDE AMIDOHYDROLASE"/>
    <property type="match status" value="1"/>
</dbReference>
<dbReference type="Proteomes" id="UP000675880">
    <property type="component" value="Unassembled WGS sequence"/>
</dbReference>
<gene>
    <name evidence="1" type="ORF">NSPZN2_40113</name>
</gene>
<dbReference type="EC" id="3.5.1.90" evidence="1"/>
<proteinExistence type="predicted"/>
<evidence type="ECO:0000313" key="2">
    <source>
        <dbReference type="Proteomes" id="UP000675880"/>
    </source>
</evidence>
<dbReference type="GO" id="GO:0043756">
    <property type="term" value="F:adenosylcobinamide hydrolase activity"/>
    <property type="evidence" value="ECO:0007669"/>
    <property type="project" value="UniProtKB-EC"/>
</dbReference>
<dbReference type="RefSeq" id="WP_213042987.1">
    <property type="nucleotide sequence ID" value="NZ_CAJNBJ010000017.1"/>
</dbReference>
<dbReference type="InterPro" id="IPR002808">
    <property type="entry name" value="AdoCbi_amidolase"/>
</dbReference>
<dbReference type="InterPro" id="IPR052209">
    <property type="entry name" value="CbiZ"/>
</dbReference>
<dbReference type="Pfam" id="PF01955">
    <property type="entry name" value="CbiZ"/>
    <property type="match status" value="1"/>
</dbReference>
<organism evidence="1 2">
    <name type="scientific">Nitrospira defluvii</name>
    <dbReference type="NCBI Taxonomy" id="330214"/>
    <lineage>
        <taxon>Bacteria</taxon>
        <taxon>Pseudomonadati</taxon>
        <taxon>Nitrospirota</taxon>
        <taxon>Nitrospiria</taxon>
        <taxon>Nitrospirales</taxon>
        <taxon>Nitrospiraceae</taxon>
        <taxon>Nitrospira</taxon>
    </lineage>
</organism>
<evidence type="ECO:0000313" key="1">
    <source>
        <dbReference type="EMBL" id="CAE6767463.1"/>
    </source>
</evidence>
<dbReference type="EMBL" id="CAJNBJ010000017">
    <property type="protein sequence ID" value="CAE6767463.1"/>
    <property type="molecule type" value="Genomic_DNA"/>
</dbReference>
<accession>A0ABM8RR97</accession>
<keyword evidence="1" id="KW-0378">Hydrolase</keyword>
<name>A0ABM8RR97_9BACT</name>
<comment type="caution">
    <text evidence="1">The sequence shown here is derived from an EMBL/GenBank/DDBJ whole genome shotgun (WGS) entry which is preliminary data.</text>
</comment>